<organism evidence="3 4">
    <name type="scientific">Neodothiora populina</name>
    <dbReference type="NCBI Taxonomy" id="2781224"/>
    <lineage>
        <taxon>Eukaryota</taxon>
        <taxon>Fungi</taxon>
        <taxon>Dikarya</taxon>
        <taxon>Ascomycota</taxon>
        <taxon>Pezizomycotina</taxon>
        <taxon>Dothideomycetes</taxon>
        <taxon>Dothideomycetidae</taxon>
        <taxon>Dothideales</taxon>
        <taxon>Dothioraceae</taxon>
        <taxon>Neodothiora</taxon>
    </lineage>
</organism>
<sequence length="136" mass="15347">MIYEVLAMRPLQQFQIPVARSACANVPVCLRTPILFSRTASTSRAPPRATPVPEYKGRIPRAPQAESPSTVQVLRAIPEIPKDERTKDERYKSTFRRVLSAMCAAPIAIVLTYVMYQRLVLGVEQKKYTIVREASE</sequence>
<evidence type="ECO:0000256" key="1">
    <source>
        <dbReference type="SAM" id="MobiDB-lite"/>
    </source>
</evidence>
<protein>
    <recommendedName>
        <fullName evidence="5">Transmembrane protein</fullName>
    </recommendedName>
</protein>
<keyword evidence="2" id="KW-0812">Transmembrane</keyword>
<comment type="caution">
    <text evidence="3">The sequence shown here is derived from an EMBL/GenBank/DDBJ whole genome shotgun (WGS) entry which is preliminary data.</text>
</comment>
<dbReference type="Proteomes" id="UP001562354">
    <property type="component" value="Unassembled WGS sequence"/>
</dbReference>
<keyword evidence="2" id="KW-1133">Transmembrane helix</keyword>
<evidence type="ECO:0000313" key="4">
    <source>
        <dbReference type="Proteomes" id="UP001562354"/>
    </source>
</evidence>
<feature type="region of interest" description="Disordered" evidence="1">
    <location>
        <begin position="40"/>
        <end position="68"/>
    </location>
</feature>
<name>A0ABR3PCP9_9PEZI</name>
<gene>
    <name evidence="3" type="ORF">AAFC00_000316</name>
</gene>
<keyword evidence="4" id="KW-1185">Reference proteome</keyword>
<evidence type="ECO:0000313" key="3">
    <source>
        <dbReference type="EMBL" id="KAL1303860.1"/>
    </source>
</evidence>
<dbReference type="GeneID" id="95974019"/>
<dbReference type="EMBL" id="JBFMKM010000009">
    <property type="protein sequence ID" value="KAL1303860.1"/>
    <property type="molecule type" value="Genomic_DNA"/>
</dbReference>
<evidence type="ECO:0000256" key="2">
    <source>
        <dbReference type="SAM" id="Phobius"/>
    </source>
</evidence>
<keyword evidence="2" id="KW-0472">Membrane</keyword>
<reference evidence="3 4" key="1">
    <citation type="submission" date="2024-07" db="EMBL/GenBank/DDBJ databases">
        <title>Draft sequence of the Neodothiora populina.</title>
        <authorList>
            <person name="Drown D.D."/>
            <person name="Schuette U.S."/>
            <person name="Buechlein A.B."/>
            <person name="Rusch D.R."/>
            <person name="Winton L.W."/>
            <person name="Adams G.A."/>
        </authorList>
    </citation>
    <scope>NUCLEOTIDE SEQUENCE [LARGE SCALE GENOMIC DNA]</scope>
    <source>
        <strain evidence="3 4">CPC 39397</strain>
    </source>
</reference>
<dbReference type="RefSeq" id="XP_069200135.1">
    <property type="nucleotide sequence ID" value="XM_069342751.1"/>
</dbReference>
<proteinExistence type="predicted"/>
<feature type="transmembrane region" description="Helical" evidence="2">
    <location>
        <begin position="98"/>
        <end position="116"/>
    </location>
</feature>
<accession>A0ABR3PCP9</accession>
<evidence type="ECO:0008006" key="5">
    <source>
        <dbReference type="Google" id="ProtNLM"/>
    </source>
</evidence>